<dbReference type="AlphaFoldDB" id="A0A5B8RJS1"/>
<keyword evidence="1" id="KW-1277">Toxin-antitoxin system</keyword>
<evidence type="ECO:0000256" key="1">
    <source>
        <dbReference type="ARBA" id="ARBA00022649"/>
    </source>
</evidence>
<organism evidence="2">
    <name type="scientific">uncultured organism</name>
    <dbReference type="NCBI Taxonomy" id="155900"/>
    <lineage>
        <taxon>unclassified sequences</taxon>
        <taxon>environmental samples</taxon>
    </lineage>
</organism>
<protein>
    <submittedName>
        <fullName evidence="2">Uncharacterized protein</fullName>
    </submittedName>
</protein>
<dbReference type="SUPFAM" id="SSF143011">
    <property type="entry name" value="RelE-like"/>
    <property type="match status" value="1"/>
</dbReference>
<name>A0A5B8RJS1_9ZZZZ</name>
<sequence>MNYRIEWTRRATKEAARLDAPDRRRVVTAVGGLADWPACRETLDVKALKGHAHQYRLRVGRYRVLFDVEDSLEVVSVERVRKRDERTY</sequence>
<proteinExistence type="predicted"/>
<dbReference type="Pfam" id="PF05016">
    <property type="entry name" value="ParE_toxin"/>
    <property type="match status" value="1"/>
</dbReference>
<dbReference type="EMBL" id="MN079234">
    <property type="protein sequence ID" value="QEA07355.1"/>
    <property type="molecule type" value="Genomic_DNA"/>
</dbReference>
<accession>A0A5B8RJS1</accession>
<dbReference type="InterPro" id="IPR007712">
    <property type="entry name" value="RelE/ParE_toxin"/>
</dbReference>
<dbReference type="PANTHER" id="PTHR38813:SF1">
    <property type="entry name" value="TOXIN RELE1-RELATED"/>
    <property type="match status" value="1"/>
</dbReference>
<evidence type="ECO:0000313" key="2">
    <source>
        <dbReference type="EMBL" id="QEA07355.1"/>
    </source>
</evidence>
<dbReference type="InterPro" id="IPR052747">
    <property type="entry name" value="TA_system_RelE_toxin"/>
</dbReference>
<reference evidence="2" key="1">
    <citation type="submission" date="2019-06" db="EMBL/GenBank/DDBJ databases">
        <authorList>
            <person name="Murdoch R.W."/>
            <person name="Fathepure B."/>
        </authorList>
    </citation>
    <scope>NUCLEOTIDE SEQUENCE</scope>
</reference>
<gene>
    <name evidence="2" type="ORF">KBTEX_03705</name>
</gene>
<dbReference type="Gene3D" id="3.30.2310.20">
    <property type="entry name" value="RelE-like"/>
    <property type="match status" value="1"/>
</dbReference>
<dbReference type="InterPro" id="IPR035093">
    <property type="entry name" value="RelE/ParE_toxin_dom_sf"/>
</dbReference>
<dbReference type="PANTHER" id="PTHR38813">
    <property type="match status" value="1"/>
</dbReference>